<dbReference type="EMBL" id="CQQC01000151">
    <property type="protein sequence ID" value="CNU45347.1"/>
    <property type="molecule type" value="Genomic_DNA"/>
</dbReference>
<organism evidence="1 2">
    <name type="scientific">Mycobacterium tuberculosis</name>
    <dbReference type="NCBI Taxonomy" id="1773"/>
    <lineage>
        <taxon>Bacteria</taxon>
        <taxon>Bacillati</taxon>
        <taxon>Actinomycetota</taxon>
        <taxon>Actinomycetes</taxon>
        <taxon>Mycobacteriales</taxon>
        <taxon>Mycobacteriaceae</taxon>
        <taxon>Mycobacterium</taxon>
        <taxon>Mycobacterium tuberculosis complex</taxon>
    </lineage>
</organism>
<name>A0A655D5V2_MYCTX</name>
<evidence type="ECO:0000313" key="1">
    <source>
        <dbReference type="EMBL" id="CNU45347.1"/>
    </source>
</evidence>
<evidence type="ECO:0000313" key="2">
    <source>
        <dbReference type="Proteomes" id="UP000039217"/>
    </source>
</evidence>
<reference evidence="1 2" key="1">
    <citation type="submission" date="2015-03" db="EMBL/GenBank/DDBJ databases">
        <authorList>
            <consortium name="Pathogen Informatics"/>
        </authorList>
    </citation>
    <scope>NUCLEOTIDE SEQUENCE [LARGE SCALE GENOMIC DNA]</scope>
    <source>
        <strain evidence="1 2">D00501624</strain>
    </source>
</reference>
<dbReference type="AlphaFoldDB" id="A0A655D5V2"/>
<protein>
    <submittedName>
        <fullName evidence="1">Uncharacterized protein</fullName>
    </submittedName>
</protein>
<proteinExistence type="predicted"/>
<gene>
    <name evidence="1" type="ORF">ERS007661_00694</name>
</gene>
<sequence>MWKKPDDGPVVELPKPGVPPMLMPMGIGPKPPVPTMLMVC</sequence>
<accession>A0A655D5V2</accession>
<dbReference type="Proteomes" id="UP000039217">
    <property type="component" value="Unassembled WGS sequence"/>
</dbReference>